<evidence type="ECO:0000256" key="4">
    <source>
        <dbReference type="ARBA" id="ARBA00022801"/>
    </source>
</evidence>
<comment type="caution">
    <text evidence="8">The sequence shown here is derived from an EMBL/GenBank/DDBJ whole genome shotgun (WGS) entry which is preliminary data.</text>
</comment>
<dbReference type="InterPro" id="IPR008181">
    <property type="entry name" value="dUTPase"/>
</dbReference>
<name>A0ABQ7HYT5_9MICR</name>
<keyword evidence="9" id="KW-1185">Reference proteome</keyword>
<sequence length="141" mass="15324">MTHESFTIKKLQQNAIIPTRGSEGAAGYDLYTIESGIIPPLSLATIHTGLFITIPAPFYAGMFGRSGLAVKHGLEVKGDNIYGSGEIILKIYNNRSVSYQYNQGERIAQMVFVYAEGTPIEVVDELDDTKRGECGFGSTGK</sequence>
<dbReference type="SUPFAM" id="SSF51283">
    <property type="entry name" value="dUTPase-like"/>
    <property type="match status" value="1"/>
</dbReference>
<comment type="subunit">
    <text evidence="3 6">Homotrimer.</text>
</comment>
<proteinExistence type="inferred from homology"/>
<keyword evidence="5 6" id="KW-0546">Nucleotide metabolism</keyword>
<dbReference type="Pfam" id="PF00692">
    <property type="entry name" value="dUTPase"/>
    <property type="match status" value="1"/>
</dbReference>
<evidence type="ECO:0000256" key="1">
    <source>
        <dbReference type="ARBA" id="ARBA00005142"/>
    </source>
</evidence>
<dbReference type="NCBIfam" id="TIGR00576">
    <property type="entry name" value="dut"/>
    <property type="match status" value="1"/>
</dbReference>
<dbReference type="InterPro" id="IPR033704">
    <property type="entry name" value="dUTPase_trimeric"/>
</dbReference>
<dbReference type="PANTHER" id="PTHR11241">
    <property type="entry name" value="DEOXYURIDINE 5'-TRIPHOSPHATE NUCLEOTIDOHYDROLASE"/>
    <property type="match status" value="1"/>
</dbReference>
<feature type="domain" description="dUTPase-like" evidence="7">
    <location>
        <begin position="14"/>
        <end position="140"/>
    </location>
</feature>
<dbReference type="InterPro" id="IPR029054">
    <property type="entry name" value="dUTPase-like"/>
</dbReference>
<dbReference type="Gene3D" id="2.70.40.10">
    <property type="match status" value="1"/>
</dbReference>
<organism evidence="8 9">
    <name type="scientific">Astathelohania contejeani</name>
    <dbReference type="NCBI Taxonomy" id="164912"/>
    <lineage>
        <taxon>Eukaryota</taxon>
        <taxon>Fungi</taxon>
        <taxon>Fungi incertae sedis</taxon>
        <taxon>Microsporidia</taxon>
        <taxon>Astathelohaniidae</taxon>
        <taxon>Astathelohania</taxon>
    </lineage>
</organism>
<evidence type="ECO:0000259" key="7">
    <source>
        <dbReference type="Pfam" id="PF00692"/>
    </source>
</evidence>
<evidence type="ECO:0000313" key="8">
    <source>
        <dbReference type="EMBL" id="KAF7683366.1"/>
    </source>
</evidence>
<comment type="catalytic activity">
    <reaction evidence="6">
        <text>dUTP + H2O = dUMP + diphosphate + H(+)</text>
        <dbReference type="Rhea" id="RHEA:10248"/>
        <dbReference type="ChEBI" id="CHEBI:15377"/>
        <dbReference type="ChEBI" id="CHEBI:15378"/>
        <dbReference type="ChEBI" id="CHEBI:33019"/>
        <dbReference type="ChEBI" id="CHEBI:61555"/>
        <dbReference type="ChEBI" id="CHEBI:246422"/>
        <dbReference type="EC" id="3.6.1.23"/>
    </reaction>
</comment>
<evidence type="ECO:0000256" key="2">
    <source>
        <dbReference type="ARBA" id="ARBA00006581"/>
    </source>
</evidence>
<evidence type="ECO:0000256" key="3">
    <source>
        <dbReference type="ARBA" id="ARBA00011233"/>
    </source>
</evidence>
<comment type="pathway">
    <text evidence="1 6">Pyrimidine metabolism; dUMP biosynthesis; dUMP from dCTP (dUTP route): step 2/2.</text>
</comment>
<dbReference type="Proteomes" id="UP001516464">
    <property type="component" value="Unassembled WGS sequence"/>
</dbReference>
<dbReference type="EC" id="3.6.1.23" evidence="6"/>
<keyword evidence="6" id="KW-0479">Metal-binding</keyword>
<evidence type="ECO:0000256" key="5">
    <source>
        <dbReference type="ARBA" id="ARBA00023080"/>
    </source>
</evidence>
<evidence type="ECO:0000313" key="9">
    <source>
        <dbReference type="Proteomes" id="UP001516464"/>
    </source>
</evidence>
<gene>
    <name evidence="8" type="primary">DUT1</name>
    <name evidence="8" type="ORF">TCON_1421</name>
</gene>
<dbReference type="PANTHER" id="PTHR11241:SF0">
    <property type="entry name" value="DEOXYURIDINE 5'-TRIPHOSPHATE NUCLEOTIDOHYDROLASE"/>
    <property type="match status" value="1"/>
</dbReference>
<keyword evidence="4 6" id="KW-0378">Hydrolase</keyword>
<dbReference type="CDD" id="cd07557">
    <property type="entry name" value="trimeric_dUTPase"/>
    <property type="match status" value="1"/>
</dbReference>
<comment type="function">
    <text evidence="6">Involved in nucleotide metabolism via production of dUMP, the immediate precursor of thymidine nucleotides, and decreases the intracellular concentration of dUTP so that uracil cannot be incorporated into DNA.</text>
</comment>
<comment type="cofactor">
    <cofactor evidence="6">
        <name>Mg(2+)</name>
        <dbReference type="ChEBI" id="CHEBI:18420"/>
    </cofactor>
</comment>
<accession>A0ABQ7HYT5</accession>
<dbReference type="InterPro" id="IPR036157">
    <property type="entry name" value="dUTPase-like_sf"/>
</dbReference>
<evidence type="ECO:0000256" key="6">
    <source>
        <dbReference type="RuleBase" id="RU367024"/>
    </source>
</evidence>
<keyword evidence="6" id="KW-0460">Magnesium</keyword>
<protein>
    <recommendedName>
        <fullName evidence="6">Deoxyuridine 5'-triphosphate nucleotidohydrolase</fullName>
        <shortName evidence="6">dUTPase</shortName>
        <ecNumber evidence="6">3.6.1.23</ecNumber>
    </recommendedName>
    <alternativeName>
        <fullName evidence="6">dUTP pyrophosphatase</fullName>
    </alternativeName>
</protein>
<comment type="similarity">
    <text evidence="2 6">Belongs to the dUTPase family.</text>
</comment>
<dbReference type="EMBL" id="SBIQ01000094">
    <property type="protein sequence ID" value="KAF7683366.1"/>
    <property type="molecule type" value="Genomic_DNA"/>
</dbReference>
<reference evidence="8 9" key="1">
    <citation type="submission" date="2019-01" db="EMBL/GenBank/DDBJ databases">
        <title>Genomes sequencing and comparative genomics of infectious freshwater microsporidia, Cucumispora dikerogammari and Thelohania contejeani.</title>
        <authorList>
            <person name="Cormier A."/>
            <person name="Giraud I."/>
            <person name="Wattier R."/>
            <person name="Teixeira M."/>
            <person name="Grandjean F."/>
            <person name="Rigaud T."/>
            <person name="Cordaux R."/>
        </authorList>
    </citation>
    <scope>NUCLEOTIDE SEQUENCE [LARGE SCALE GENOMIC DNA]</scope>
    <source>
        <strain evidence="8">T1</strain>
        <tissue evidence="8">Spores</tissue>
    </source>
</reference>